<dbReference type="GO" id="GO:0016787">
    <property type="term" value="F:hydrolase activity"/>
    <property type="evidence" value="ECO:0007669"/>
    <property type="project" value="UniProtKB-KW"/>
</dbReference>
<reference evidence="6 7" key="1">
    <citation type="submission" date="2023-07" db="EMBL/GenBank/DDBJ databases">
        <title>Genomic Encyclopedia of Type Strains, Phase IV (KMG-IV): sequencing the most valuable type-strain genomes for metagenomic binning, comparative biology and taxonomic classification.</title>
        <authorList>
            <person name="Goeker M."/>
        </authorList>
    </citation>
    <scope>NUCLEOTIDE SEQUENCE [LARGE SCALE GENOMIC DNA]</scope>
    <source>
        <strain evidence="6 7">DSM 19013</strain>
    </source>
</reference>
<dbReference type="EMBL" id="JAUSVP010000015">
    <property type="protein sequence ID" value="MDQ0449451.1"/>
    <property type="molecule type" value="Genomic_DNA"/>
</dbReference>
<accession>A0ABU0I4C0</accession>
<dbReference type="Proteomes" id="UP001231124">
    <property type="component" value="Unassembled WGS sequence"/>
</dbReference>
<comment type="similarity">
    <text evidence="1">Belongs to the peptidase C40 family.</text>
</comment>
<feature type="domain" description="NlpC/P60" evidence="5">
    <location>
        <begin position="156"/>
        <end position="284"/>
    </location>
</feature>
<dbReference type="Pfam" id="PF00877">
    <property type="entry name" value="NLPC_P60"/>
    <property type="match status" value="1"/>
</dbReference>
<dbReference type="Gene3D" id="3.90.1720.10">
    <property type="entry name" value="endopeptidase domain like (from Nostoc punctiforme)"/>
    <property type="match status" value="1"/>
</dbReference>
<dbReference type="RefSeq" id="WP_238201309.1">
    <property type="nucleotide sequence ID" value="NZ_BPQE01000003.1"/>
</dbReference>
<protein>
    <submittedName>
        <fullName evidence="6">Cell wall-associated NlpC family hydrolase</fullName>
    </submittedName>
</protein>
<evidence type="ECO:0000259" key="5">
    <source>
        <dbReference type="PROSITE" id="PS51935"/>
    </source>
</evidence>
<keyword evidence="7" id="KW-1185">Reference proteome</keyword>
<evidence type="ECO:0000256" key="4">
    <source>
        <dbReference type="ARBA" id="ARBA00022807"/>
    </source>
</evidence>
<dbReference type="InterPro" id="IPR041382">
    <property type="entry name" value="SH3_16"/>
</dbReference>
<dbReference type="InterPro" id="IPR051794">
    <property type="entry name" value="PG_Endopeptidase_C40"/>
</dbReference>
<evidence type="ECO:0000313" key="7">
    <source>
        <dbReference type="Proteomes" id="UP001231124"/>
    </source>
</evidence>
<evidence type="ECO:0000313" key="6">
    <source>
        <dbReference type="EMBL" id="MDQ0449451.1"/>
    </source>
</evidence>
<gene>
    <name evidence="6" type="ORF">QO012_003970</name>
</gene>
<proteinExistence type="inferred from homology"/>
<keyword evidence="2" id="KW-0645">Protease</keyword>
<dbReference type="PROSITE" id="PS51935">
    <property type="entry name" value="NLPC_P60"/>
    <property type="match status" value="1"/>
</dbReference>
<organism evidence="6 7">
    <name type="scientific">Methylobacterium aerolatum</name>
    <dbReference type="NCBI Taxonomy" id="418708"/>
    <lineage>
        <taxon>Bacteria</taxon>
        <taxon>Pseudomonadati</taxon>
        <taxon>Pseudomonadota</taxon>
        <taxon>Alphaproteobacteria</taxon>
        <taxon>Hyphomicrobiales</taxon>
        <taxon>Methylobacteriaceae</taxon>
        <taxon>Methylobacterium</taxon>
    </lineage>
</organism>
<keyword evidence="4" id="KW-0788">Thiol protease</keyword>
<dbReference type="InterPro" id="IPR038765">
    <property type="entry name" value="Papain-like_cys_pep_sf"/>
</dbReference>
<comment type="caution">
    <text evidence="6">The sequence shown here is derived from an EMBL/GenBank/DDBJ whole genome shotgun (WGS) entry which is preliminary data.</text>
</comment>
<keyword evidence="3 6" id="KW-0378">Hydrolase</keyword>
<evidence type="ECO:0000256" key="3">
    <source>
        <dbReference type="ARBA" id="ARBA00022801"/>
    </source>
</evidence>
<dbReference type="PANTHER" id="PTHR47359:SF3">
    <property type="entry name" value="NLP_P60 DOMAIN-CONTAINING PROTEIN-RELATED"/>
    <property type="match status" value="1"/>
</dbReference>
<dbReference type="SUPFAM" id="SSF54001">
    <property type="entry name" value="Cysteine proteinases"/>
    <property type="match status" value="1"/>
</dbReference>
<evidence type="ECO:0000256" key="1">
    <source>
        <dbReference type="ARBA" id="ARBA00007074"/>
    </source>
</evidence>
<dbReference type="InterPro" id="IPR000064">
    <property type="entry name" value="NLP_P60_dom"/>
</dbReference>
<dbReference type="Gene3D" id="2.30.30.40">
    <property type="entry name" value="SH3 Domains"/>
    <property type="match status" value="1"/>
</dbReference>
<dbReference type="Pfam" id="PF18348">
    <property type="entry name" value="SH3_16"/>
    <property type="match status" value="1"/>
</dbReference>
<sequence>MTDSRDPRLTPARAALADSRLRGTVQAERYVEGRERRVGVASAPLRREPSPQSGIDTEVLLGDAVTFYDTIDGHAFVQLARDGYVGFLPEGSLAPADTAPTHVVTALRTFLYPEPDLKRPPLGHLSLGARPTALGVVGEYLETAAGFVFTEHCRDTGFTEADVAGTAERLVGTPYLWGGRTSLGLDCSGLVQLCLHLAGIPCPRDADQQEAGLDAVSPDGAEGLRRGDLVFWRGHVGMMLDGTHLIHANGHHMAVAVEPLAQARARILAKSYGAVTAIRRLRRS</sequence>
<dbReference type="PANTHER" id="PTHR47359">
    <property type="entry name" value="PEPTIDOGLYCAN DL-ENDOPEPTIDASE CWLO"/>
    <property type="match status" value="1"/>
</dbReference>
<name>A0ABU0I4C0_9HYPH</name>
<evidence type="ECO:0000256" key="2">
    <source>
        <dbReference type="ARBA" id="ARBA00022670"/>
    </source>
</evidence>